<proteinExistence type="predicted"/>
<comment type="caution">
    <text evidence="1">The sequence shown here is derived from an EMBL/GenBank/DDBJ whole genome shotgun (WGS) entry which is preliminary data.</text>
</comment>
<gene>
    <name evidence="1" type="ORF">ACFQMJ_01715</name>
</gene>
<accession>A0ABW2F5W1</accession>
<sequence>MNAGANMERNEIVNELYAIIRELEQVAQELQPIKGIGMEHCASKLMQLSDKYKRIRNQL</sequence>
<evidence type="ECO:0000313" key="2">
    <source>
        <dbReference type="Proteomes" id="UP001596378"/>
    </source>
</evidence>
<name>A0ABW2F5W1_9BACL</name>
<evidence type="ECO:0000313" key="1">
    <source>
        <dbReference type="EMBL" id="MFC7147238.1"/>
    </source>
</evidence>
<dbReference type="EMBL" id="JBHTAI010000001">
    <property type="protein sequence ID" value="MFC7147238.1"/>
    <property type="molecule type" value="Genomic_DNA"/>
</dbReference>
<keyword evidence="2" id="KW-1185">Reference proteome</keyword>
<dbReference type="Proteomes" id="UP001596378">
    <property type="component" value="Unassembled WGS sequence"/>
</dbReference>
<evidence type="ECO:0008006" key="3">
    <source>
        <dbReference type="Google" id="ProtNLM"/>
    </source>
</evidence>
<protein>
    <recommendedName>
        <fullName evidence="3">Spo0E like sporulation regulatory protein</fullName>
    </recommendedName>
</protein>
<reference evidence="2" key="1">
    <citation type="journal article" date="2019" name="Int. J. Syst. Evol. Microbiol.">
        <title>The Global Catalogue of Microorganisms (GCM) 10K type strain sequencing project: providing services to taxonomists for standard genome sequencing and annotation.</title>
        <authorList>
            <consortium name="The Broad Institute Genomics Platform"/>
            <consortium name="The Broad Institute Genome Sequencing Center for Infectious Disease"/>
            <person name="Wu L."/>
            <person name="Ma J."/>
        </authorList>
    </citation>
    <scope>NUCLEOTIDE SEQUENCE [LARGE SCALE GENOMIC DNA]</scope>
    <source>
        <strain evidence="2">KCTC 12907</strain>
    </source>
</reference>
<dbReference type="RefSeq" id="WP_378050519.1">
    <property type="nucleotide sequence ID" value="NZ_JBHMDN010000028.1"/>
</dbReference>
<organism evidence="1 2">
    <name type="scientific">Cohnella cellulosilytica</name>
    <dbReference type="NCBI Taxonomy" id="986710"/>
    <lineage>
        <taxon>Bacteria</taxon>
        <taxon>Bacillati</taxon>
        <taxon>Bacillota</taxon>
        <taxon>Bacilli</taxon>
        <taxon>Bacillales</taxon>
        <taxon>Paenibacillaceae</taxon>
        <taxon>Cohnella</taxon>
    </lineage>
</organism>